<keyword evidence="3" id="KW-0813">Transport</keyword>
<gene>
    <name evidence="9" type="ORF">OOU_Y34scaffold00214g20</name>
</gene>
<evidence type="ECO:0000259" key="8">
    <source>
        <dbReference type="PROSITE" id="PS50850"/>
    </source>
</evidence>
<dbReference type="Pfam" id="PF00083">
    <property type="entry name" value="Sugar_tr"/>
    <property type="match status" value="1"/>
</dbReference>
<feature type="transmembrane region" description="Helical" evidence="7">
    <location>
        <begin position="401"/>
        <end position="424"/>
    </location>
</feature>
<feature type="transmembrane region" description="Helical" evidence="7">
    <location>
        <begin position="65"/>
        <end position="84"/>
    </location>
</feature>
<evidence type="ECO:0000256" key="6">
    <source>
        <dbReference type="ARBA" id="ARBA00023136"/>
    </source>
</evidence>
<evidence type="ECO:0000256" key="3">
    <source>
        <dbReference type="ARBA" id="ARBA00022448"/>
    </source>
</evidence>
<feature type="transmembrane region" description="Helical" evidence="7">
    <location>
        <begin position="362"/>
        <end position="389"/>
    </location>
</feature>
<dbReference type="InterPro" id="IPR005828">
    <property type="entry name" value="MFS_sugar_transport-like"/>
</dbReference>
<sequence>MWLTDKFYGLRGKSLNYAIVCIADQGVMGGILTLPVFLSQFPTINPEADGLTSIESAQRATNQGIAVASYNLGCFVGAVIAIWISNPLGRKRMIILGTSIMVVGTIIKITAFSLVHLVIGRIIMGLGNGMNTSTVPTWQSETSSSHKRGKMVMIEGALITCGIMISYWIDLGLSFAPGSVAWRFPIAFQLVFCFFILAFVWNLPESPRWLILKGHHEEAKLVIAAIADLEVEDNFVQNEFLAIKETVEEMSKGSFRDLFATNENRNLHRTFLAYLNQVFQQISGINLITYYAAVIYSGLGMSDFMSRLLAALNGTEYFIASWPAVWLVERVGRRKLMLFGAAGQALTMAASAGVTSRSEEGFQIAGVVLLFIFNTFFAIGWLGMTWLYPAEIVPLRIRAPANALSTSANWIFNFMVVMITPVAFNTIKHHTYTIFAIINAIMVPSVYFLFPETAYRSLEEMDTIFQKVHGWKGLFTVVRQAEIEPRRYGKNGELLLDVDAVRAEKGDSSSAGRENEHRERSRTLLCIECSSSYANLDNSRPLGGLAMVELFRYTESPVGPYDEIILTPGFHEYTVDGKDGKPEKRKNTRVTRIYVSQKHTCWNGRKNWNIPKHLAQFEWTTNADGSETVRVFPNDTSGDASEATVSTIPFFQATIKPVPYVPAFPVSTTPLKYLGLDITIVAPPLPEGQGSQGELPGTDKWCAILPGISSPRTMLAWFDIKQPDHGLTAEEAKSRGMSTEENFWPGLGRWQFGVKMENTTVDFPDAKYWDPPKSHL</sequence>
<dbReference type="EMBL" id="JH793928">
    <property type="protein sequence ID" value="ELQ42358.1"/>
    <property type="molecule type" value="Genomic_DNA"/>
</dbReference>
<dbReference type="InterPro" id="IPR050360">
    <property type="entry name" value="MFS_Sugar_Transporters"/>
</dbReference>
<dbReference type="Proteomes" id="UP000011086">
    <property type="component" value="Unassembled WGS sequence"/>
</dbReference>
<evidence type="ECO:0000256" key="1">
    <source>
        <dbReference type="ARBA" id="ARBA00004141"/>
    </source>
</evidence>
<dbReference type="SUPFAM" id="SSF160104">
    <property type="entry name" value="Acetoacetate decarboxylase-like"/>
    <property type="match status" value="1"/>
</dbReference>
<dbReference type="AlphaFoldDB" id="A0AA97P5F7"/>
<comment type="subcellular location">
    <subcellularLocation>
        <location evidence="1">Membrane</location>
        <topology evidence="1">Multi-pass membrane protein</topology>
    </subcellularLocation>
</comment>
<dbReference type="PROSITE" id="PS50850">
    <property type="entry name" value="MFS"/>
    <property type="match status" value="1"/>
</dbReference>
<dbReference type="FunFam" id="1.20.1250.20:FF:000061">
    <property type="entry name" value="MFS sugar transporter"/>
    <property type="match status" value="1"/>
</dbReference>
<feature type="transmembrane region" description="Helical" evidence="7">
    <location>
        <begin position="96"/>
        <end position="119"/>
    </location>
</feature>
<evidence type="ECO:0000256" key="5">
    <source>
        <dbReference type="ARBA" id="ARBA00022989"/>
    </source>
</evidence>
<keyword evidence="6 7" id="KW-0472">Membrane</keyword>
<evidence type="ECO:0000313" key="9">
    <source>
        <dbReference type="EMBL" id="ELQ42358.1"/>
    </source>
</evidence>
<dbReference type="Gene3D" id="2.40.400.10">
    <property type="entry name" value="Acetoacetate decarboxylase-like"/>
    <property type="match status" value="1"/>
</dbReference>
<dbReference type="InterPro" id="IPR023375">
    <property type="entry name" value="ADC_dom_sf"/>
</dbReference>
<dbReference type="PROSITE" id="PS00216">
    <property type="entry name" value="SUGAR_TRANSPORT_1"/>
    <property type="match status" value="1"/>
</dbReference>
<dbReference type="Gene3D" id="1.20.1250.20">
    <property type="entry name" value="MFS general substrate transporter like domains"/>
    <property type="match status" value="1"/>
</dbReference>
<keyword evidence="9" id="KW-0762">Sugar transport</keyword>
<accession>A0AA97P5F7</accession>
<dbReference type="SUPFAM" id="SSF103473">
    <property type="entry name" value="MFS general substrate transporter"/>
    <property type="match status" value="1"/>
</dbReference>
<proteinExistence type="inferred from homology"/>
<dbReference type="PANTHER" id="PTHR48022">
    <property type="entry name" value="PLASTIDIC GLUCOSE TRANSPORTER 4"/>
    <property type="match status" value="1"/>
</dbReference>
<keyword evidence="5 7" id="KW-1133">Transmembrane helix</keyword>
<dbReference type="GO" id="GO:0016020">
    <property type="term" value="C:membrane"/>
    <property type="evidence" value="ECO:0007669"/>
    <property type="project" value="UniProtKB-SubCell"/>
</dbReference>
<comment type="similarity">
    <text evidence="2">Belongs to the major facilitator superfamily. Sugar transporter (TC 2.A.1.1) family.</text>
</comment>
<evidence type="ECO:0000256" key="7">
    <source>
        <dbReference type="SAM" id="Phobius"/>
    </source>
</evidence>
<dbReference type="PRINTS" id="PR00171">
    <property type="entry name" value="SUGRTRNSPORT"/>
</dbReference>
<dbReference type="InterPro" id="IPR003663">
    <property type="entry name" value="Sugar/inositol_transpt"/>
</dbReference>
<feature type="transmembrane region" description="Helical" evidence="7">
    <location>
        <begin position="152"/>
        <end position="169"/>
    </location>
</feature>
<feature type="transmembrane region" description="Helical" evidence="7">
    <location>
        <begin position="430"/>
        <end position="450"/>
    </location>
</feature>
<dbReference type="GO" id="GO:0005351">
    <property type="term" value="F:carbohydrate:proton symporter activity"/>
    <property type="evidence" value="ECO:0007669"/>
    <property type="project" value="TreeGrafter"/>
</dbReference>
<dbReference type="InterPro" id="IPR036259">
    <property type="entry name" value="MFS_trans_sf"/>
</dbReference>
<evidence type="ECO:0000256" key="2">
    <source>
        <dbReference type="ARBA" id="ARBA00010992"/>
    </source>
</evidence>
<organism evidence="9">
    <name type="scientific">Pyricularia oryzae (strain Y34)</name>
    <name type="common">Rice blast fungus</name>
    <name type="synonym">Magnaporthe oryzae</name>
    <dbReference type="NCBI Taxonomy" id="1143189"/>
    <lineage>
        <taxon>Eukaryota</taxon>
        <taxon>Fungi</taxon>
        <taxon>Dikarya</taxon>
        <taxon>Ascomycota</taxon>
        <taxon>Pezizomycotina</taxon>
        <taxon>Sordariomycetes</taxon>
        <taxon>Sordariomycetidae</taxon>
        <taxon>Magnaporthales</taxon>
        <taxon>Pyriculariaceae</taxon>
        <taxon>Pyricularia</taxon>
    </lineage>
</organism>
<feature type="transmembrane region" description="Helical" evidence="7">
    <location>
        <begin position="15"/>
        <end position="38"/>
    </location>
</feature>
<feature type="transmembrane region" description="Helical" evidence="7">
    <location>
        <begin position="181"/>
        <end position="203"/>
    </location>
</feature>
<feature type="domain" description="Major facilitator superfamily (MFS) profile" evidence="8">
    <location>
        <begin position="1"/>
        <end position="454"/>
    </location>
</feature>
<protein>
    <submittedName>
        <fullName evidence="9">Sugar transporter STL1</fullName>
    </submittedName>
</protein>
<dbReference type="InterPro" id="IPR005829">
    <property type="entry name" value="Sugar_transporter_CS"/>
</dbReference>
<name>A0AA97P5F7_PYRO3</name>
<keyword evidence="4 7" id="KW-0812">Transmembrane</keyword>
<reference evidence="9" key="1">
    <citation type="journal article" date="2012" name="PLoS Genet.">
        <title>Comparative analysis of the genomes of two field isolates of the rice blast fungus Magnaporthe oryzae.</title>
        <authorList>
            <person name="Xue M."/>
            <person name="Yang J."/>
            <person name="Li Z."/>
            <person name="Hu S."/>
            <person name="Yao N."/>
            <person name="Dean R.A."/>
            <person name="Zhao W."/>
            <person name="Shen M."/>
            <person name="Zhang H."/>
            <person name="Li C."/>
            <person name="Liu L."/>
            <person name="Cao L."/>
            <person name="Xu X."/>
            <person name="Xing Y."/>
            <person name="Hsiang T."/>
            <person name="Zhang Z."/>
            <person name="Xu J.R."/>
            <person name="Peng Y.L."/>
        </authorList>
    </citation>
    <scope>NUCLEOTIDE SEQUENCE</scope>
    <source>
        <strain evidence="9">Y34</strain>
    </source>
</reference>
<dbReference type="NCBIfam" id="TIGR00879">
    <property type="entry name" value="SP"/>
    <property type="match status" value="1"/>
</dbReference>
<evidence type="ECO:0000256" key="4">
    <source>
        <dbReference type="ARBA" id="ARBA00022692"/>
    </source>
</evidence>
<dbReference type="PANTHER" id="PTHR48022:SF68">
    <property type="entry name" value="MAJOR FACILITATOR SUPERFAMILY (MFS) PROFILE DOMAIN-CONTAINING PROTEIN-RELATED"/>
    <property type="match status" value="1"/>
</dbReference>
<dbReference type="InterPro" id="IPR020846">
    <property type="entry name" value="MFS_dom"/>
</dbReference>